<keyword evidence="4" id="KW-1185">Reference proteome</keyword>
<dbReference type="EMBL" id="BLKV01000002">
    <property type="protein sequence ID" value="GFG71837.1"/>
    <property type="molecule type" value="Genomic_DNA"/>
</dbReference>
<organism evidence="3 4">
    <name type="scientific">Mycolicibacter senuensis</name>
    <dbReference type="NCBI Taxonomy" id="386913"/>
    <lineage>
        <taxon>Bacteria</taxon>
        <taxon>Bacillati</taxon>
        <taxon>Actinomycetota</taxon>
        <taxon>Actinomycetes</taxon>
        <taxon>Mycobacteriales</taxon>
        <taxon>Mycobacteriaceae</taxon>
        <taxon>Mycolicibacter</taxon>
    </lineage>
</organism>
<comment type="caution">
    <text evidence="3">The sequence shown here is derived from an EMBL/GenBank/DDBJ whole genome shotgun (WGS) entry which is preliminary data.</text>
</comment>
<evidence type="ECO:0000256" key="1">
    <source>
        <dbReference type="SAM" id="MobiDB-lite"/>
    </source>
</evidence>
<feature type="compositionally biased region" description="Polar residues" evidence="1">
    <location>
        <begin position="79"/>
        <end position="88"/>
    </location>
</feature>
<sequence length="200" mass="22285">MAPVTDPVVDVFIDYQNLHLSAGEAFAPPGTPPHTYLIHPGRFVDVLMKRRLLYGRGGVVQNIYVYRGQPGSAKEPTPASRNKAQTAEWSRDRRVKVSTRTLRYPRNWPTDKAKEKGVDVKLAIDFVRCALTSAADTLILVSRDTDLVPALEMANDLAKVQIEVAGWSNTSRLRLPAGRQLWCTTLSGAEYTSCKDPKQY</sequence>
<evidence type="ECO:0000259" key="2">
    <source>
        <dbReference type="Pfam" id="PF01936"/>
    </source>
</evidence>
<reference evidence="3 4" key="1">
    <citation type="journal article" date="2019" name="Emerg. Microbes Infect.">
        <title>Comprehensive subspecies identification of 175 nontuberculous mycobacteria species based on 7547 genomic profiles.</title>
        <authorList>
            <person name="Matsumoto Y."/>
            <person name="Kinjo T."/>
            <person name="Motooka D."/>
            <person name="Nabeya D."/>
            <person name="Jung N."/>
            <person name="Uechi K."/>
            <person name="Horii T."/>
            <person name="Iida T."/>
            <person name="Fujita J."/>
            <person name="Nakamura S."/>
        </authorList>
    </citation>
    <scope>NUCLEOTIDE SEQUENCE [LARGE SCALE GENOMIC DNA]</scope>
    <source>
        <strain evidence="3 4">JCM 16017</strain>
    </source>
</reference>
<dbReference type="GO" id="GO:0004540">
    <property type="term" value="F:RNA nuclease activity"/>
    <property type="evidence" value="ECO:0007669"/>
    <property type="project" value="InterPro"/>
</dbReference>
<protein>
    <recommendedName>
        <fullName evidence="2">NYN domain-containing protein</fullName>
    </recommendedName>
</protein>
<feature type="region of interest" description="Disordered" evidence="1">
    <location>
        <begin position="70"/>
        <end position="91"/>
    </location>
</feature>
<dbReference type="AlphaFoldDB" id="A0A7I9XRC5"/>
<accession>A0A7I9XRC5</accession>
<evidence type="ECO:0000313" key="4">
    <source>
        <dbReference type="Proteomes" id="UP000465263"/>
    </source>
</evidence>
<proteinExistence type="predicted"/>
<gene>
    <name evidence="3" type="ORF">MSEN_35570</name>
</gene>
<dbReference type="Pfam" id="PF01936">
    <property type="entry name" value="NYN"/>
    <property type="match status" value="1"/>
</dbReference>
<dbReference type="InterPro" id="IPR021139">
    <property type="entry name" value="NYN"/>
</dbReference>
<dbReference type="CDD" id="cd18722">
    <property type="entry name" value="PIN_NicB-like"/>
    <property type="match status" value="1"/>
</dbReference>
<name>A0A7I9XRC5_9MYCO</name>
<evidence type="ECO:0000313" key="3">
    <source>
        <dbReference type="EMBL" id="GFG71837.1"/>
    </source>
</evidence>
<dbReference type="Gene3D" id="3.40.50.1010">
    <property type="entry name" value="5'-nuclease"/>
    <property type="match status" value="1"/>
</dbReference>
<feature type="domain" description="NYN" evidence="2">
    <location>
        <begin position="10"/>
        <end position="172"/>
    </location>
</feature>
<dbReference type="Proteomes" id="UP000465263">
    <property type="component" value="Unassembled WGS sequence"/>
</dbReference>